<keyword evidence="4 6" id="KW-1133">Transmembrane helix</keyword>
<evidence type="ECO:0000256" key="3">
    <source>
        <dbReference type="ARBA" id="ARBA00022692"/>
    </source>
</evidence>
<dbReference type="GO" id="GO:0015658">
    <property type="term" value="F:branched-chain amino acid transmembrane transporter activity"/>
    <property type="evidence" value="ECO:0007669"/>
    <property type="project" value="InterPro"/>
</dbReference>
<feature type="transmembrane region" description="Helical" evidence="6">
    <location>
        <begin position="252"/>
        <end position="271"/>
    </location>
</feature>
<dbReference type="PANTHER" id="PTHR30482">
    <property type="entry name" value="HIGH-AFFINITY BRANCHED-CHAIN AMINO ACID TRANSPORT SYSTEM PERMEASE"/>
    <property type="match status" value="1"/>
</dbReference>
<dbReference type="InterPro" id="IPR043428">
    <property type="entry name" value="LivM-like"/>
</dbReference>
<sequence>MLHYILHLATLGGIYVLLASSLNIIVGLSGQVSLGHGAFFGMGAYTSALVSQAFPHIPFALLMPLSGIPALVFALLLSPPALKLKDEYLAVVTLGFGIICELTIKNLEFTGGPDGLYGLDNFGLSAAGFLLPVWIWVGLCLLVTWRMRSGQFGRNLTAIREEEQTARTMGISPLPIKVLCFGISAYFAAVAGSLYAHFITFIQPGVFGLSTSILLLCMVVLGGMGTVFGPLMGAAILFLLPEFLQAFADYQELIYGLLLILTLIFRPQGIVGKTSGPDHGLINVLAKTLRREKAV</sequence>
<dbReference type="OrthoDB" id="9780757at2"/>
<dbReference type="CDD" id="cd06581">
    <property type="entry name" value="TM_PBP1_LivM_like"/>
    <property type="match status" value="1"/>
</dbReference>
<proteinExistence type="predicted"/>
<feature type="transmembrane region" description="Helical" evidence="6">
    <location>
        <begin position="178"/>
        <end position="201"/>
    </location>
</feature>
<gene>
    <name evidence="7" type="ORF">DPF_1794</name>
</gene>
<comment type="subcellular location">
    <subcellularLocation>
        <location evidence="1">Cell membrane</location>
        <topology evidence="1">Multi-pass membrane protein</topology>
    </subcellularLocation>
</comment>
<dbReference type="AlphaFoldDB" id="A0A194AK26"/>
<keyword evidence="5 6" id="KW-0472">Membrane</keyword>
<dbReference type="STRING" id="1592317.DPF_1794"/>
<dbReference type="InterPro" id="IPR001851">
    <property type="entry name" value="ABC_transp_permease"/>
</dbReference>
<dbReference type="Proteomes" id="UP000095200">
    <property type="component" value="Unassembled WGS sequence"/>
</dbReference>
<dbReference type="GO" id="GO:0005886">
    <property type="term" value="C:plasma membrane"/>
    <property type="evidence" value="ECO:0007669"/>
    <property type="project" value="UniProtKB-SubCell"/>
</dbReference>
<dbReference type="EMBL" id="BDFE01000016">
    <property type="protein sequence ID" value="GAU09074.1"/>
    <property type="molecule type" value="Genomic_DNA"/>
</dbReference>
<keyword evidence="2" id="KW-1003">Cell membrane</keyword>
<feature type="transmembrane region" description="Helical" evidence="6">
    <location>
        <begin position="53"/>
        <end position="76"/>
    </location>
</feature>
<evidence type="ECO:0000256" key="6">
    <source>
        <dbReference type="SAM" id="Phobius"/>
    </source>
</evidence>
<reference evidence="8" key="1">
    <citation type="submission" date="2016-06" db="EMBL/GenBank/DDBJ databases">
        <title>Draft genome sequence of Desulfoplanes formicivorans strain Pf12B.</title>
        <authorList>
            <person name="Watanabe M."/>
            <person name="Kojima H."/>
            <person name="Fukui M."/>
        </authorList>
    </citation>
    <scope>NUCLEOTIDE SEQUENCE [LARGE SCALE GENOMIC DNA]</scope>
    <source>
        <strain evidence="8">Pf12B</strain>
    </source>
</reference>
<evidence type="ECO:0000256" key="1">
    <source>
        <dbReference type="ARBA" id="ARBA00004651"/>
    </source>
</evidence>
<organism evidence="7 8">
    <name type="scientific">Desulfoplanes formicivorans</name>
    <dbReference type="NCBI Taxonomy" id="1592317"/>
    <lineage>
        <taxon>Bacteria</taxon>
        <taxon>Pseudomonadati</taxon>
        <taxon>Thermodesulfobacteriota</taxon>
        <taxon>Desulfovibrionia</taxon>
        <taxon>Desulfovibrionales</taxon>
        <taxon>Desulfoplanaceae</taxon>
        <taxon>Desulfoplanes</taxon>
    </lineage>
</organism>
<feature type="transmembrane region" description="Helical" evidence="6">
    <location>
        <begin position="124"/>
        <end position="145"/>
    </location>
</feature>
<accession>A0A194AK26</accession>
<feature type="transmembrane region" description="Helical" evidence="6">
    <location>
        <begin position="213"/>
        <end position="240"/>
    </location>
</feature>
<dbReference type="RefSeq" id="WP_069859232.1">
    <property type="nucleotide sequence ID" value="NZ_BDFE01000016.1"/>
</dbReference>
<comment type="caution">
    <text evidence="7">The sequence shown here is derived from an EMBL/GenBank/DDBJ whole genome shotgun (WGS) entry which is preliminary data.</text>
</comment>
<dbReference type="PANTHER" id="PTHR30482:SF10">
    <property type="entry name" value="HIGH-AFFINITY BRANCHED-CHAIN AMINO ACID TRANSPORT PROTEIN BRAE"/>
    <property type="match status" value="1"/>
</dbReference>
<name>A0A194AK26_9BACT</name>
<keyword evidence="3 6" id="KW-0812">Transmembrane</keyword>
<dbReference type="Pfam" id="PF02653">
    <property type="entry name" value="BPD_transp_2"/>
    <property type="match status" value="1"/>
</dbReference>
<evidence type="ECO:0000256" key="2">
    <source>
        <dbReference type="ARBA" id="ARBA00022475"/>
    </source>
</evidence>
<protein>
    <submittedName>
        <fullName evidence="7">Branched-chain amino acid ABC transporter permease</fullName>
    </submittedName>
</protein>
<evidence type="ECO:0000313" key="8">
    <source>
        <dbReference type="Proteomes" id="UP000095200"/>
    </source>
</evidence>
<evidence type="ECO:0000256" key="5">
    <source>
        <dbReference type="ARBA" id="ARBA00023136"/>
    </source>
</evidence>
<feature type="transmembrane region" description="Helical" evidence="6">
    <location>
        <begin position="88"/>
        <end position="104"/>
    </location>
</feature>
<evidence type="ECO:0000256" key="4">
    <source>
        <dbReference type="ARBA" id="ARBA00022989"/>
    </source>
</evidence>
<evidence type="ECO:0000313" key="7">
    <source>
        <dbReference type="EMBL" id="GAU09074.1"/>
    </source>
</evidence>
<keyword evidence="8" id="KW-1185">Reference proteome</keyword>